<dbReference type="Pfam" id="PF00902">
    <property type="entry name" value="TatC"/>
    <property type="match status" value="1"/>
</dbReference>
<dbReference type="HAMAP" id="MF_00902">
    <property type="entry name" value="TatC"/>
    <property type="match status" value="1"/>
</dbReference>
<organism evidence="6 7">
    <name type="scientific">Heyndrickxia vini</name>
    <dbReference type="NCBI Taxonomy" id="1476025"/>
    <lineage>
        <taxon>Bacteria</taxon>
        <taxon>Bacillati</taxon>
        <taxon>Bacillota</taxon>
        <taxon>Bacilli</taxon>
        <taxon>Bacillales</taxon>
        <taxon>Bacillaceae</taxon>
        <taxon>Heyndrickxia</taxon>
    </lineage>
</organism>
<proteinExistence type="inferred from homology"/>
<keyword evidence="5" id="KW-1003">Cell membrane</keyword>
<evidence type="ECO:0000313" key="7">
    <source>
        <dbReference type="Proteomes" id="UP000595691"/>
    </source>
</evidence>
<dbReference type="PRINTS" id="PR01840">
    <property type="entry name" value="TATCFAMILY"/>
</dbReference>
<dbReference type="EMBL" id="CP065425">
    <property type="protein sequence ID" value="QQZ09361.1"/>
    <property type="molecule type" value="Genomic_DNA"/>
</dbReference>
<evidence type="ECO:0000256" key="5">
    <source>
        <dbReference type="HAMAP-Rule" id="MF_00902"/>
    </source>
</evidence>
<feature type="transmembrane region" description="Helical" evidence="5">
    <location>
        <begin position="160"/>
        <end position="186"/>
    </location>
</feature>
<comment type="subcellular location">
    <subcellularLocation>
        <location evidence="5">Cell membrane</location>
        <topology evidence="5">Multi-pass membrane protein</topology>
    </subcellularLocation>
    <subcellularLocation>
        <location evidence="1">Membrane</location>
        <topology evidence="1">Multi-pass membrane protein</topology>
    </subcellularLocation>
</comment>
<evidence type="ECO:0000256" key="3">
    <source>
        <dbReference type="ARBA" id="ARBA00022989"/>
    </source>
</evidence>
<comment type="subunit">
    <text evidence="5">Forms a complex with TatA.</text>
</comment>
<protein>
    <recommendedName>
        <fullName evidence="5">Sec-independent protein translocase protein TatC</fullName>
    </recommendedName>
</protein>
<evidence type="ECO:0000256" key="2">
    <source>
        <dbReference type="ARBA" id="ARBA00022692"/>
    </source>
</evidence>
<accession>A0ABX7E0U9</accession>
<evidence type="ECO:0000313" key="6">
    <source>
        <dbReference type="EMBL" id="QQZ09361.1"/>
    </source>
</evidence>
<dbReference type="InterPro" id="IPR019820">
    <property type="entry name" value="Sec-indep_translocase_CS"/>
</dbReference>
<name>A0ABX7E0U9_9BACI</name>
<keyword evidence="7" id="KW-1185">Reference proteome</keyword>
<dbReference type="Proteomes" id="UP000595691">
    <property type="component" value="Chromosome"/>
</dbReference>
<dbReference type="PROSITE" id="PS01218">
    <property type="entry name" value="TATC"/>
    <property type="match status" value="1"/>
</dbReference>
<dbReference type="PANTHER" id="PTHR30371:SF0">
    <property type="entry name" value="SEC-INDEPENDENT PROTEIN TRANSLOCASE PROTEIN TATC, CHLOROPLASTIC-RELATED"/>
    <property type="match status" value="1"/>
</dbReference>
<feature type="transmembrane region" description="Helical" evidence="5">
    <location>
        <begin position="110"/>
        <end position="131"/>
    </location>
</feature>
<feature type="transmembrane region" description="Helical" evidence="5">
    <location>
        <begin position="70"/>
        <end position="90"/>
    </location>
</feature>
<gene>
    <name evidence="5 6" type="primary">tatC</name>
    <name evidence="6" type="ORF">I5776_20780</name>
</gene>
<keyword evidence="4 5" id="KW-0472">Membrane</keyword>
<keyword evidence="5" id="KW-0653">Protein transport</keyword>
<sequence>MEQANHQNDQEHVLVSHLTELRKRMIIVIVFFILSLILGFFVSSTILNFIKNQPSAVDIEWNVFGFGDGITIYLKCALIVSVLITLPVALYQTWKFVKPGLTEQEKKGTFIFIPISFFLFILGVVFSYFVLFPMMLQFLTKINQTIGATETYGINQYFKLMFGIIFPISIMFELPVIVIFLTKVGIVNPQLLRKIRKVAYMVLVVIAAAITPPDFVSEILVSIPLLLLFEISIICSSSIYKKKG</sequence>
<keyword evidence="2 5" id="KW-0812">Transmembrane</keyword>
<dbReference type="NCBIfam" id="TIGR00945">
    <property type="entry name" value="tatC"/>
    <property type="match status" value="1"/>
</dbReference>
<keyword evidence="3 5" id="KW-1133">Transmembrane helix</keyword>
<comment type="similarity">
    <text evidence="5">Belongs to the TatC family.</text>
</comment>
<feature type="transmembrane region" description="Helical" evidence="5">
    <location>
        <begin position="221"/>
        <end position="240"/>
    </location>
</feature>
<dbReference type="RefSeq" id="WP_202778371.1">
    <property type="nucleotide sequence ID" value="NZ_CP065425.1"/>
</dbReference>
<feature type="transmembrane region" description="Helical" evidence="5">
    <location>
        <begin position="26"/>
        <end position="50"/>
    </location>
</feature>
<keyword evidence="5" id="KW-0813">Transport</keyword>
<comment type="function">
    <text evidence="5">Part of the twin-arginine translocation (Tat) system that transports large folded proteins containing a characteristic twin-arginine motif in their signal peptide across membranes.</text>
</comment>
<keyword evidence="5" id="KW-0811">Translocation</keyword>
<dbReference type="PANTHER" id="PTHR30371">
    <property type="entry name" value="SEC-INDEPENDENT PROTEIN TRANSLOCASE PROTEIN TATC"/>
    <property type="match status" value="1"/>
</dbReference>
<feature type="transmembrane region" description="Helical" evidence="5">
    <location>
        <begin position="198"/>
        <end position="215"/>
    </location>
</feature>
<evidence type="ECO:0000256" key="1">
    <source>
        <dbReference type="ARBA" id="ARBA00004141"/>
    </source>
</evidence>
<dbReference type="InterPro" id="IPR002033">
    <property type="entry name" value="TatC"/>
</dbReference>
<reference evidence="6 7" key="1">
    <citation type="submission" date="2020-11" db="EMBL/GenBank/DDBJ databases">
        <title>Taxonomic evaluation of the Bacillus sporothermodurans group of bacteria based on whole genome sequences.</title>
        <authorList>
            <person name="Fiedler G."/>
            <person name="Herbstmann A.-D."/>
            <person name="Doll E."/>
            <person name="Wenning M."/>
            <person name="Brinks E."/>
            <person name="Kabisch J."/>
            <person name="Breitenwieser F."/>
            <person name="Lappann M."/>
            <person name="Boehnlein C."/>
            <person name="Franz C."/>
        </authorList>
    </citation>
    <scope>NUCLEOTIDE SEQUENCE [LARGE SCALE GENOMIC DNA]</scope>
    <source>
        <strain evidence="6 7">JCM 19841</strain>
    </source>
</reference>
<evidence type="ECO:0000256" key="4">
    <source>
        <dbReference type="ARBA" id="ARBA00023136"/>
    </source>
</evidence>